<evidence type="ECO:0000313" key="2">
    <source>
        <dbReference type="EMBL" id="MFC4491907.1"/>
    </source>
</evidence>
<organism evidence="2 3">
    <name type="scientific">Chromobacterium aquaticum</name>
    <dbReference type="NCBI Taxonomy" id="467180"/>
    <lineage>
        <taxon>Bacteria</taxon>
        <taxon>Pseudomonadati</taxon>
        <taxon>Pseudomonadota</taxon>
        <taxon>Betaproteobacteria</taxon>
        <taxon>Neisseriales</taxon>
        <taxon>Chromobacteriaceae</taxon>
        <taxon>Chromobacterium</taxon>
    </lineage>
</organism>
<dbReference type="PANTHER" id="PTHR45947">
    <property type="entry name" value="SULFOQUINOVOSYL TRANSFERASE SQD2"/>
    <property type="match status" value="1"/>
</dbReference>
<dbReference type="Gene3D" id="3.40.50.2000">
    <property type="entry name" value="Glycogen Phosphorylase B"/>
    <property type="match status" value="2"/>
</dbReference>
<evidence type="ECO:0000313" key="3">
    <source>
        <dbReference type="Proteomes" id="UP001595999"/>
    </source>
</evidence>
<evidence type="ECO:0000259" key="1">
    <source>
        <dbReference type="Pfam" id="PF13439"/>
    </source>
</evidence>
<dbReference type="EC" id="2.4.-.-" evidence="2"/>
<dbReference type="InterPro" id="IPR028098">
    <property type="entry name" value="Glyco_trans_4-like_N"/>
</dbReference>
<feature type="domain" description="Glycosyltransferase subfamily 4-like N-terminal" evidence="1">
    <location>
        <begin position="37"/>
        <end position="223"/>
    </location>
</feature>
<dbReference type="PANTHER" id="PTHR45947:SF3">
    <property type="entry name" value="SULFOQUINOVOSYL TRANSFERASE SQD2"/>
    <property type="match status" value="1"/>
</dbReference>
<dbReference type="CDD" id="cd03801">
    <property type="entry name" value="GT4_PimA-like"/>
    <property type="match status" value="1"/>
</dbReference>
<keyword evidence="2" id="KW-0808">Transferase</keyword>
<reference evidence="3" key="1">
    <citation type="journal article" date="2019" name="Int. J. Syst. Evol. Microbiol.">
        <title>The Global Catalogue of Microorganisms (GCM) 10K type strain sequencing project: providing services to taxonomists for standard genome sequencing and annotation.</title>
        <authorList>
            <consortium name="The Broad Institute Genomics Platform"/>
            <consortium name="The Broad Institute Genome Sequencing Center for Infectious Disease"/>
            <person name="Wu L."/>
            <person name="Ma J."/>
        </authorList>
    </citation>
    <scope>NUCLEOTIDE SEQUENCE [LARGE SCALE GENOMIC DNA]</scope>
    <source>
        <strain evidence="3">CGMCC 4.7608</strain>
    </source>
</reference>
<accession>A0ABV8ZY48</accession>
<gene>
    <name evidence="2" type="ORF">ACFO0R_20030</name>
</gene>
<dbReference type="Pfam" id="PF13692">
    <property type="entry name" value="Glyco_trans_1_4"/>
    <property type="match status" value="1"/>
</dbReference>
<dbReference type="SUPFAM" id="SSF53756">
    <property type="entry name" value="UDP-Glycosyltransferase/glycogen phosphorylase"/>
    <property type="match status" value="1"/>
</dbReference>
<comment type="caution">
    <text evidence="2">The sequence shown here is derived from an EMBL/GenBank/DDBJ whole genome shotgun (WGS) entry which is preliminary data.</text>
</comment>
<dbReference type="RefSeq" id="WP_378124944.1">
    <property type="nucleotide sequence ID" value="NZ_JBHSEK010000018.1"/>
</dbReference>
<dbReference type="Pfam" id="PF13439">
    <property type="entry name" value="Glyco_transf_4"/>
    <property type="match status" value="1"/>
</dbReference>
<keyword evidence="2" id="KW-0328">Glycosyltransferase</keyword>
<keyword evidence="3" id="KW-1185">Reference proteome</keyword>
<protein>
    <submittedName>
        <fullName evidence="2">Glycosyltransferase family 4 protein</fullName>
        <ecNumber evidence="2">2.4.-.-</ecNumber>
    </submittedName>
</protein>
<proteinExistence type="predicted"/>
<dbReference type="EMBL" id="JBHSEK010000018">
    <property type="protein sequence ID" value="MFC4491907.1"/>
    <property type="molecule type" value="Genomic_DNA"/>
</dbReference>
<dbReference type="InterPro" id="IPR050194">
    <property type="entry name" value="Glycosyltransferase_grp1"/>
</dbReference>
<name>A0ABV8ZY48_9NEIS</name>
<dbReference type="Proteomes" id="UP001595999">
    <property type="component" value="Unassembled WGS sequence"/>
</dbReference>
<sequence>MNVQPVASVAGGPPLRILWTLPYLPWPTTSGGKLRQFHLLRALSARGHRITVLAQSKDALGADSRSQLESVAERLIVLPRRPLKHPLTLLAAALAPYPLLASVNGLAPALRRTFGELLEQPWDVVQIEHSYALQPFLPELRRRRQPFVLTEHNVESTLGAATYQGLPRWLAPFVLWDRWRYRRWEETALGAAERVAAVTWEDAAEMSRRSGRLVDVVINGVDAAAFAAVRPALDSQRLLFVGNFEYPPNRDAVEWLAGEIMPRLWRRLPQARLAVCGHAMPESWARRWPDARLEWQGFVPALPPQQGRAAAFIAPLREGGGSKLKVLEALAAGLPLLSTPQGVSGLALQHGRDCLLGEDAAQLAAAAAELLSRPDRAAGLGAAGRAYAARRHDWSVAADQLETIYRELRHARRP</sequence>
<dbReference type="GO" id="GO:0016757">
    <property type="term" value="F:glycosyltransferase activity"/>
    <property type="evidence" value="ECO:0007669"/>
    <property type="project" value="UniProtKB-KW"/>
</dbReference>